<dbReference type="AlphaFoldDB" id="A0A1Y4STT3"/>
<organism evidence="1 2">
    <name type="scientific">Massilimicrobiota timonensis</name>
    <dbReference type="NCBI Taxonomy" id="1776392"/>
    <lineage>
        <taxon>Bacteria</taxon>
        <taxon>Bacillati</taxon>
        <taxon>Bacillota</taxon>
        <taxon>Erysipelotrichia</taxon>
        <taxon>Erysipelotrichales</taxon>
        <taxon>Erysipelotrichaceae</taxon>
        <taxon>Massilimicrobiota</taxon>
    </lineage>
</organism>
<proteinExistence type="predicted"/>
<keyword evidence="2" id="KW-1185">Reference proteome</keyword>
<sequence>STYWNMVYSQLSREVESDLEGIENMKNTGQNMACILKK</sequence>
<reference evidence="1 2" key="1">
    <citation type="journal article" date="2018" name="BMC Genomics">
        <title>Whole genome sequencing and function prediction of 133 gut anaerobes isolated from chicken caecum in pure cultures.</title>
        <authorList>
            <person name="Medvecky M."/>
            <person name="Cejkova D."/>
            <person name="Polansky O."/>
            <person name="Karasova D."/>
            <person name="Kubasova T."/>
            <person name="Cizek A."/>
            <person name="Rychlik I."/>
        </authorList>
    </citation>
    <scope>NUCLEOTIDE SEQUENCE [LARGE SCALE GENOMIC DNA]</scope>
    <source>
        <strain evidence="1 2">An13</strain>
    </source>
</reference>
<accession>A0A1Y4STT3</accession>
<evidence type="ECO:0000313" key="1">
    <source>
        <dbReference type="EMBL" id="OUQ32203.1"/>
    </source>
</evidence>
<protein>
    <submittedName>
        <fullName evidence="1">FMN reductase</fullName>
    </submittedName>
</protein>
<evidence type="ECO:0000313" key="2">
    <source>
        <dbReference type="Proteomes" id="UP000195305"/>
    </source>
</evidence>
<dbReference type="Proteomes" id="UP000195305">
    <property type="component" value="Unassembled WGS sequence"/>
</dbReference>
<feature type="non-terminal residue" evidence="1">
    <location>
        <position position="1"/>
    </location>
</feature>
<dbReference type="EMBL" id="NFLJ01000045">
    <property type="protein sequence ID" value="OUQ32203.1"/>
    <property type="molecule type" value="Genomic_DNA"/>
</dbReference>
<comment type="caution">
    <text evidence="1">The sequence shown here is derived from an EMBL/GenBank/DDBJ whole genome shotgun (WGS) entry which is preliminary data.</text>
</comment>
<name>A0A1Y4STT3_9FIRM</name>
<gene>
    <name evidence="1" type="ORF">B5E75_12550</name>
</gene>